<accession>A0ABT0YY54</accession>
<dbReference type="InterPro" id="IPR048503">
    <property type="entry name" value="NamZ_C"/>
</dbReference>
<dbReference type="PROSITE" id="PS51257">
    <property type="entry name" value="PROKAR_LIPOPROTEIN"/>
    <property type="match status" value="1"/>
</dbReference>
<evidence type="ECO:0000259" key="1">
    <source>
        <dbReference type="Pfam" id="PF07075"/>
    </source>
</evidence>
<proteinExistence type="predicted"/>
<evidence type="ECO:0000259" key="2">
    <source>
        <dbReference type="Pfam" id="PF20732"/>
    </source>
</evidence>
<dbReference type="Proteomes" id="UP001155077">
    <property type="component" value="Unassembled WGS sequence"/>
</dbReference>
<protein>
    <submittedName>
        <fullName evidence="3">DUF1343 domain-containing protein</fullName>
    </submittedName>
</protein>
<name>A0ABT0YY54_9FLAO</name>
<keyword evidence="4" id="KW-1185">Reference proteome</keyword>
<comment type="caution">
    <text evidence="3">The sequence shown here is derived from an EMBL/GenBank/DDBJ whole genome shotgun (WGS) entry which is preliminary data.</text>
</comment>
<dbReference type="InterPro" id="IPR008302">
    <property type="entry name" value="NamZ"/>
</dbReference>
<evidence type="ECO:0000313" key="3">
    <source>
        <dbReference type="EMBL" id="MCM8568060.1"/>
    </source>
</evidence>
<dbReference type="Pfam" id="PF20732">
    <property type="entry name" value="NamZ_C"/>
    <property type="match status" value="1"/>
</dbReference>
<dbReference type="EMBL" id="JAMSCK010000001">
    <property type="protein sequence ID" value="MCM8568060.1"/>
    <property type="molecule type" value="Genomic_DNA"/>
</dbReference>
<dbReference type="InterPro" id="IPR048502">
    <property type="entry name" value="NamZ_N"/>
</dbReference>
<organism evidence="3 4">
    <name type="scientific">Gramella jeungdoensis</name>
    <dbReference type="NCBI Taxonomy" id="708091"/>
    <lineage>
        <taxon>Bacteria</taxon>
        <taxon>Pseudomonadati</taxon>
        <taxon>Bacteroidota</taxon>
        <taxon>Flavobacteriia</taxon>
        <taxon>Flavobacteriales</taxon>
        <taxon>Flavobacteriaceae</taxon>
        <taxon>Christiangramia</taxon>
    </lineage>
</organism>
<dbReference type="Pfam" id="PF07075">
    <property type="entry name" value="NamZ_N"/>
    <property type="match status" value="1"/>
</dbReference>
<feature type="domain" description="Peptidoglycan beta-N-acetylmuramidase NamZ C-terminal" evidence="2">
    <location>
        <begin position="273"/>
        <end position="410"/>
    </location>
</feature>
<gene>
    <name evidence="3" type="ORF">NE848_01615</name>
</gene>
<dbReference type="PANTHER" id="PTHR42915:SF1">
    <property type="entry name" value="PEPTIDOGLYCAN BETA-N-ACETYLMURAMIDASE NAMZ"/>
    <property type="match status" value="1"/>
</dbReference>
<dbReference type="Gene3D" id="3.90.1150.140">
    <property type="match status" value="1"/>
</dbReference>
<dbReference type="RefSeq" id="WP_252110467.1">
    <property type="nucleotide sequence ID" value="NZ_JAMSCK010000001.1"/>
</dbReference>
<dbReference type="Gene3D" id="3.40.50.12170">
    <property type="entry name" value="Uncharacterised protein PF07075, DUF1343"/>
    <property type="match status" value="1"/>
</dbReference>
<dbReference type="PANTHER" id="PTHR42915">
    <property type="entry name" value="HYPOTHETICAL 460 KDA PROTEIN IN FEUA-SIGW INTERGENIC REGION [PRECURSOR]"/>
    <property type="match status" value="1"/>
</dbReference>
<evidence type="ECO:0000313" key="4">
    <source>
        <dbReference type="Proteomes" id="UP001155077"/>
    </source>
</evidence>
<reference evidence="3" key="1">
    <citation type="submission" date="2022-06" db="EMBL/GenBank/DDBJ databases">
        <title>Gramella sediminis sp. nov., isolated from deep-sea sediment of the Indian Ocean.</title>
        <authorList>
            <person name="Yang L."/>
        </authorList>
    </citation>
    <scope>NUCLEOTIDE SEQUENCE</scope>
    <source>
        <strain evidence="3">HMD3159</strain>
    </source>
</reference>
<dbReference type="PIRSF" id="PIRSF016719">
    <property type="entry name" value="UCP016719"/>
    <property type="match status" value="1"/>
</dbReference>
<sequence length="411" mass="46236">MIKGLPKITFLFLLSGILSCGNNNKQTKDQSQVQEKEIENPVKTEIITGANNTAEYLPLIKDKKIGFVGNQTSIIKNENGSYIHLVDSLLNHDIQIKKVFAPEHGFRGTADAGEVVKDGIDTKTGLPVLSLYGENKKPTAEVLKDLDMIIFDIQDVGARFYTYISTLHYIMEACAENNIPLLVLDRPNPNGSYIDGPILEKENKSFVGMHPVPVVHGMTIGEYANMINGQDWLTDGVKCDLQVIKMKNYDHSLAYSLPVKPSPNLPNEKSINLYPSLCFFEGTNVNAGRGTTKQFQVFGSPFLDSEYYPYSYTPQSMDGAQNPKHKGKECYGKDLSKSPELNSLNLEWLIEAYNHTSSKEDFFNQFFTKLAGTKKLQQQIEEGLSAEEIEKTWQSGLKEYSEIRKKYLLYK</sequence>
<feature type="domain" description="Peptidoglycan beta-N-acetylmuramidase NamZ N-terminal" evidence="1">
    <location>
        <begin position="65"/>
        <end position="268"/>
    </location>
</feature>